<protein>
    <submittedName>
        <fullName evidence="1">Uncharacterized protein</fullName>
    </submittedName>
</protein>
<organism evidence="1">
    <name type="scientific">Rhizophora mucronata</name>
    <name type="common">Asiatic mangrove</name>
    <dbReference type="NCBI Taxonomy" id="61149"/>
    <lineage>
        <taxon>Eukaryota</taxon>
        <taxon>Viridiplantae</taxon>
        <taxon>Streptophyta</taxon>
        <taxon>Embryophyta</taxon>
        <taxon>Tracheophyta</taxon>
        <taxon>Spermatophyta</taxon>
        <taxon>Magnoliopsida</taxon>
        <taxon>eudicotyledons</taxon>
        <taxon>Gunneridae</taxon>
        <taxon>Pentapetalae</taxon>
        <taxon>rosids</taxon>
        <taxon>fabids</taxon>
        <taxon>Malpighiales</taxon>
        <taxon>Rhizophoraceae</taxon>
        <taxon>Rhizophora</taxon>
    </lineage>
</organism>
<reference evidence="1" key="1">
    <citation type="submission" date="2018-02" db="EMBL/GenBank/DDBJ databases">
        <title>Rhizophora mucronata_Transcriptome.</title>
        <authorList>
            <person name="Meera S.P."/>
            <person name="Sreeshan A."/>
            <person name="Augustine A."/>
        </authorList>
    </citation>
    <scope>NUCLEOTIDE SEQUENCE</scope>
    <source>
        <tissue evidence="1">Leaf</tissue>
    </source>
</reference>
<dbReference type="AlphaFoldDB" id="A0A2P2QLY6"/>
<evidence type="ECO:0000313" key="1">
    <source>
        <dbReference type="EMBL" id="MBX68012.1"/>
    </source>
</evidence>
<dbReference type="EMBL" id="GGEC01087528">
    <property type="protein sequence ID" value="MBX68012.1"/>
    <property type="molecule type" value="Transcribed_RNA"/>
</dbReference>
<sequence length="46" mass="5627">MQDIVWLPRLWLIVSFTILSRNVWDNYFSAWQFLPTFHLFAIVVKN</sequence>
<accession>A0A2P2QLY6</accession>
<name>A0A2P2QLY6_RHIMU</name>
<proteinExistence type="predicted"/>